<evidence type="ECO:0000256" key="1">
    <source>
        <dbReference type="SAM" id="MobiDB-lite"/>
    </source>
</evidence>
<dbReference type="RefSeq" id="WP_306053442.1">
    <property type="nucleotide sequence ID" value="NZ_CP120997.1"/>
</dbReference>
<gene>
    <name evidence="2" type="ORF">P8A18_09580</name>
</gene>
<accession>A0ABY9HHY8</accession>
<dbReference type="Proteomes" id="UP001239522">
    <property type="component" value="Chromosome"/>
</dbReference>
<dbReference type="Pfam" id="PF19452">
    <property type="entry name" value="DUF5990"/>
    <property type="match status" value="1"/>
</dbReference>
<reference evidence="2 3" key="1">
    <citation type="submission" date="2023-03" db="EMBL/GenBank/DDBJ databases">
        <title>Isolation and description of six Streptomyces strains from soil environments, able to metabolize different microbial glucans.</title>
        <authorList>
            <person name="Widen T."/>
            <person name="Larsbrink J."/>
        </authorList>
    </citation>
    <scope>NUCLEOTIDE SEQUENCE [LARGE SCALE GENOMIC DNA]</scope>
    <source>
        <strain evidence="2 3">Mut1</strain>
    </source>
</reference>
<dbReference type="InterPro" id="IPR046032">
    <property type="entry name" value="DUF5990"/>
</dbReference>
<organism evidence="2 3">
    <name type="scientific">Streptomyces castrisilvae</name>
    <dbReference type="NCBI Taxonomy" id="3033811"/>
    <lineage>
        <taxon>Bacteria</taxon>
        <taxon>Bacillati</taxon>
        <taxon>Actinomycetota</taxon>
        <taxon>Actinomycetes</taxon>
        <taxon>Kitasatosporales</taxon>
        <taxon>Streptomycetaceae</taxon>
        <taxon>Streptomyces</taxon>
    </lineage>
</organism>
<protein>
    <submittedName>
        <fullName evidence="2">DUF5990 family protein</fullName>
    </submittedName>
</protein>
<keyword evidence="3" id="KW-1185">Reference proteome</keyword>
<evidence type="ECO:0000313" key="3">
    <source>
        <dbReference type="Proteomes" id="UP001239522"/>
    </source>
</evidence>
<name>A0ABY9HHY8_9ACTN</name>
<proteinExistence type="predicted"/>
<evidence type="ECO:0000313" key="2">
    <source>
        <dbReference type="EMBL" id="WLQ33688.1"/>
    </source>
</evidence>
<feature type="region of interest" description="Disordered" evidence="1">
    <location>
        <begin position="159"/>
        <end position="179"/>
    </location>
</feature>
<dbReference type="EMBL" id="CP120997">
    <property type="protein sequence ID" value="WLQ33688.1"/>
    <property type="molecule type" value="Genomic_DNA"/>
</dbReference>
<sequence length="179" mass="19053">METPAEGPHTVPLRIHIEGSRLPGRSCPPGPGFPGYENVHVGVQRKDRPGELLGLHPGDAAGARWTLDCTAATDEEGVAVRGPYVQNRLGGRFVYLSWGTVDGDGLFSMFRRAKLMFTDIDAGVLAAATGSGHLTARLPLSDGEGRPRCARIRPPVVQWSANAPQDAPNAVRPLRTQGG</sequence>